<organism evidence="2 3">
    <name type="scientific">Ricinus communis</name>
    <name type="common">Castor bean</name>
    <dbReference type="NCBI Taxonomy" id="3988"/>
    <lineage>
        <taxon>Eukaryota</taxon>
        <taxon>Viridiplantae</taxon>
        <taxon>Streptophyta</taxon>
        <taxon>Embryophyta</taxon>
        <taxon>Tracheophyta</taxon>
        <taxon>Spermatophyta</taxon>
        <taxon>Magnoliopsida</taxon>
        <taxon>eudicotyledons</taxon>
        <taxon>Gunneridae</taxon>
        <taxon>Pentapetalae</taxon>
        <taxon>rosids</taxon>
        <taxon>fabids</taxon>
        <taxon>Malpighiales</taxon>
        <taxon>Euphorbiaceae</taxon>
        <taxon>Acalyphoideae</taxon>
        <taxon>Acalypheae</taxon>
        <taxon>Ricinus</taxon>
    </lineage>
</organism>
<dbReference type="EMBL" id="EQ973947">
    <property type="protein sequence ID" value="EEF37524.1"/>
    <property type="molecule type" value="Genomic_DNA"/>
</dbReference>
<evidence type="ECO:0000313" key="2">
    <source>
        <dbReference type="EMBL" id="EEF37524.1"/>
    </source>
</evidence>
<dbReference type="Proteomes" id="UP000008311">
    <property type="component" value="Unassembled WGS sequence"/>
</dbReference>
<keyword evidence="3" id="KW-1185">Reference proteome</keyword>
<feature type="compositionally biased region" description="Polar residues" evidence="1">
    <location>
        <begin position="1"/>
        <end position="10"/>
    </location>
</feature>
<dbReference type="AlphaFoldDB" id="B9SFY1"/>
<dbReference type="InParanoid" id="B9SFY1"/>
<evidence type="ECO:0000256" key="1">
    <source>
        <dbReference type="SAM" id="MobiDB-lite"/>
    </source>
</evidence>
<feature type="region of interest" description="Disordered" evidence="1">
    <location>
        <begin position="1"/>
        <end position="40"/>
    </location>
</feature>
<proteinExistence type="predicted"/>
<evidence type="ECO:0000313" key="3">
    <source>
        <dbReference type="Proteomes" id="UP000008311"/>
    </source>
</evidence>
<sequence>MTTERTSTPAASRRSHAAEANRKAHTRLQGAQQYQQARHELTKELQDVEGATPPLGQF</sequence>
<reference evidence="3" key="1">
    <citation type="journal article" date="2010" name="Nat. Biotechnol.">
        <title>Draft genome sequence of the oilseed species Ricinus communis.</title>
        <authorList>
            <person name="Chan A.P."/>
            <person name="Crabtree J."/>
            <person name="Zhao Q."/>
            <person name="Lorenzi H."/>
            <person name="Orvis J."/>
            <person name="Puiu D."/>
            <person name="Melake-Berhan A."/>
            <person name="Jones K.M."/>
            <person name="Redman J."/>
            <person name="Chen G."/>
            <person name="Cahoon E.B."/>
            <person name="Gedil M."/>
            <person name="Stanke M."/>
            <person name="Haas B.J."/>
            <person name="Wortman J.R."/>
            <person name="Fraser-Liggett C.M."/>
            <person name="Ravel J."/>
            <person name="Rabinowicz P.D."/>
        </authorList>
    </citation>
    <scope>NUCLEOTIDE SEQUENCE [LARGE SCALE GENOMIC DNA]</scope>
    <source>
        <strain evidence="3">cv. Hale</strain>
    </source>
</reference>
<protein>
    <submittedName>
        <fullName evidence="2">Uncharacterized protein</fullName>
    </submittedName>
</protein>
<name>B9SFY1_RICCO</name>
<gene>
    <name evidence="2" type="ORF">RCOM_0725180</name>
</gene>
<accession>B9SFY1</accession>